<comment type="caution">
    <text evidence="3">The sequence shown here is derived from an EMBL/GenBank/DDBJ whole genome shotgun (WGS) entry which is preliminary data.</text>
</comment>
<dbReference type="OrthoDB" id="9806359at2"/>
<dbReference type="Gene3D" id="1.50.10.10">
    <property type="match status" value="1"/>
</dbReference>
<dbReference type="PANTHER" id="PTHR15108">
    <property type="entry name" value="N-ACYLGLUCOSAMINE-2-EPIMERASE"/>
    <property type="match status" value="1"/>
</dbReference>
<organism evidence="3 4">
    <name type="scientific">Cupriavidus gilardii J11</name>
    <dbReference type="NCBI Taxonomy" id="936133"/>
    <lineage>
        <taxon>Bacteria</taxon>
        <taxon>Pseudomonadati</taxon>
        <taxon>Pseudomonadota</taxon>
        <taxon>Betaproteobacteria</taxon>
        <taxon>Burkholderiales</taxon>
        <taxon>Burkholderiaceae</taxon>
        <taxon>Cupriavidus</taxon>
    </lineage>
</organism>
<dbReference type="InterPro" id="IPR010819">
    <property type="entry name" value="AGE/CE"/>
</dbReference>
<dbReference type="InterPro" id="IPR008928">
    <property type="entry name" value="6-hairpin_glycosidase_sf"/>
</dbReference>
<dbReference type="AlphaFoldDB" id="A0A562B980"/>
<accession>A0A562B980</accession>
<keyword evidence="2 3" id="KW-0413">Isomerase</keyword>
<dbReference type="InterPro" id="IPR012341">
    <property type="entry name" value="6hp_glycosidase-like_sf"/>
</dbReference>
<protein>
    <submittedName>
        <fullName evidence="3">Mannose-6-phosphate isomerase</fullName>
    </submittedName>
</protein>
<sequence>MNAPSTLSASPSAADAHDLSAHEALPEAARARVRSSLQALLDHFDHTVLPLWTGPGWNAAMALPFEALSADDARPLPAVRYRAMACARQLYVFSRAQVPSDFAGHADTLFASLRRWFADPRGGWYYSVDADGAPLDDGKDLYTHAFIVFACAAYWRHSGNPQARAVLDDTASCIENRFRIDGGLYHAALGPDFSPCGAGVLQNPVMHLTEAYLAAHDVSGDGWYGERLRDIGRRVQSTFVDANNGCVAELPQGMAGNRIEPGHQFEWYALLSMGASVFGDLRGASGYPPGQPGLAASLARACAFAQRHGVSPDHQGVAAALDADGNVIDATQRIWAQTEYARALALRGDAAGWRALGQWLAQFPGRFLHGLGWRECIGPDGAVLRADMPSTTPYHLATAYDALRRAVDDDSAAND</sequence>
<evidence type="ECO:0000256" key="2">
    <source>
        <dbReference type="ARBA" id="ARBA00023235"/>
    </source>
</evidence>
<name>A0A562B980_9BURK</name>
<dbReference type="GO" id="GO:0016853">
    <property type="term" value="F:isomerase activity"/>
    <property type="evidence" value="ECO:0007669"/>
    <property type="project" value="UniProtKB-KW"/>
</dbReference>
<dbReference type="EMBL" id="VLJN01000034">
    <property type="protein sequence ID" value="TWG81694.1"/>
    <property type="molecule type" value="Genomic_DNA"/>
</dbReference>
<comment type="similarity">
    <text evidence="1">Belongs to the N-acylglucosamine 2-epimerase family.</text>
</comment>
<proteinExistence type="inferred from homology"/>
<dbReference type="Proteomes" id="UP000318141">
    <property type="component" value="Unassembled WGS sequence"/>
</dbReference>
<keyword evidence="4" id="KW-1185">Reference proteome</keyword>
<evidence type="ECO:0000313" key="4">
    <source>
        <dbReference type="Proteomes" id="UP000318141"/>
    </source>
</evidence>
<dbReference type="SUPFAM" id="SSF48208">
    <property type="entry name" value="Six-hairpin glycosidases"/>
    <property type="match status" value="1"/>
</dbReference>
<evidence type="ECO:0000313" key="3">
    <source>
        <dbReference type="EMBL" id="TWG81694.1"/>
    </source>
</evidence>
<gene>
    <name evidence="3" type="ORF">L602_000400000130</name>
</gene>
<dbReference type="Pfam" id="PF07221">
    <property type="entry name" value="GlcNAc_2-epim"/>
    <property type="match status" value="1"/>
</dbReference>
<evidence type="ECO:0000256" key="1">
    <source>
        <dbReference type="ARBA" id="ARBA00008558"/>
    </source>
</evidence>
<dbReference type="GO" id="GO:0005975">
    <property type="term" value="P:carbohydrate metabolic process"/>
    <property type="evidence" value="ECO:0007669"/>
    <property type="project" value="InterPro"/>
</dbReference>
<reference evidence="3 4" key="1">
    <citation type="submission" date="2019-07" db="EMBL/GenBank/DDBJ databases">
        <title>Genome sequencing of lignin-degrading bacterial isolates.</title>
        <authorList>
            <person name="Gladden J."/>
        </authorList>
    </citation>
    <scope>NUCLEOTIDE SEQUENCE [LARGE SCALE GENOMIC DNA]</scope>
    <source>
        <strain evidence="3 4">J11</strain>
    </source>
</reference>